<evidence type="ECO:0000313" key="2">
    <source>
        <dbReference type="Proteomes" id="UP000005615"/>
    </source>
</evidence>
<dbReference type="PANTHER" id="PTHR22855:SF46">
    <property type="entry name" value="METHYLCROTONOYL-COA CARBOXYLASE"/>
    <property type="match status" value="1"/>
</dbReference>
<dbReference type="OrthoDB" id="9803706at2"/>
<dbReference type="InterPro" id="IPR029045">
    <property type="entry name" value="ClpP/crotonase-like_dom_sf"/>
</dbReference>
<protein>
    <submittedName>
        <fullName evidence="1">Acetyl-CoA carboxylase carboxyltransferase</fullName>
    </submittedName>
</protein>
<dbReference type="AlphaFoldDB" id="F3L037"/>
<gene>
    <name evidence="1" type="ORF">IMCC3088_689</name>
</gene>
<dbReference type="InterPro" id="IPR011763">
    <property type="entry name" value="COA_CT_C"/>
</dbReference>
<dbReference type="SUPFAM" id="SSF52096">
    <property type="entry name" value="ClpP/crotonase"/>
    <property type="match status" value="2"/>
</dbReference>
<proteinExistence type="predicted"/>
<dbReference type="Pfam" id="PF01039">
    <property type="entry name" value="Carboxyl_trans"/>
    <property type="match status" value="1"/>
</dbReference>
<evidence type="ECO:0000313" key="1">
    <source>
        <dbReference type="EMBL" id="EGG30323.1"/>
    </source>
</evidence>
<dbReference type="PANTHER" id="PTHR22855">
    <property type="entry name" value="ACETYL, PROPIONYL, PYRUVATE, AND GLUTACONYL CARBOXYLASE-RELATED"/>
    <property type="match status" value="1"/>
</dbReference>
<dbReference type="eggNOG" id="COG4799">
    <property type="taxonomic scope" value="Bacteria"/>
</dbReference>
<dbReference type="InterPro" id="IPR011762">
    <property type="entry name" value="COA_CT_N"/>
</dbReference>
<name>F3L037_9GAMM</name>
<dbReference type="RefSeq" id="WP_009575037.1">
    <property type="nucleotide sequence ID" value="NZ_AEIG01000017.1"/>
</dbReference>
<dbReference type="GO" id="GO:0016874">
    <property type="term" value="F:ligase activity"/>
    <property type="evidence" value="ECO:0007669"/>
    <property type="project" value="InterPro"/>
</dbReference>
<comment type="caution">
    <text evidence="1">The sequence shown here is derived from an EMBL/GenBank/DDBJ whole genome shotgun (WGS) entry which is preliminary data.</text>
</comment>
<dbReference type="STRING" id="2518989.IMCC3088_689"/>
<dbReference type="Gene3D" id="3.90.226.10">
    <property type="entry name" value="2-enoyl-CoA Hydratase, Chain A, domain 1"/>
    <property type="match status" value="2"/>
</dbReference>
<organism evidence="1 2">
    <name type="scientific">Aequoribacter fuscus</name>
    <dbReference type="NCBI Taxonomy" id="2518989"/>
    <lineage>
        <taxon>Bacteria</taxon>
        <taxon>Pseudomonadati</taxon>
        <taxon>Pseudomonadota</taxon>
        <taxon>Gammaproteobacteria</taxon>
        <taxon>Cellvibrionales</taxon>
        <taxon>Halieaceae</taxon>
        <taxon>Aequoribacter</taxon>
    </lineage>
</organism>
<sequence>MAVIETRVIVGSDEYEKNRTEMLAFVDKLRALEARAMDASNKRAPVFEKRGQIPPFQRVERVLDPGMPFLRLHSLANYMVGDTNPETSVPGASVIIGIGFVQGVRCMVWADDSGIAAGAVTPKTGAVHLAVQEICKRQKLPLIHMVESAGANLMNYEVSTWAVFGAVFRNMAQLSAMGIPNIVVLHGASTAGGAYMPGMADHVIGVKENGLAALGGAALVKAATGEEADERELGGAEMHSSVSGVVEYLVDNDAHGLLKARDVVKRLNWNKGASAIPRQAYQPPKHDPEELAGAIPVDHKVPYDVHEVLARVVDGSEVEDFKPRYGPSTVCCFASITGIACGILANNGPIDPNGATKAAQFLQLCDQSNLPVIFLNNTTGYMVGTQYEQAGMIKHGAKMVQAVSNIRVPKITLYIGASFGAGNYGMCGWAYEPDFLFAWPSARTGVMAGQSAAKTMSQVAEVAAQRKGLEPDREAIAQQEARIQAVFDRQEDAFYTSGQVLDHGVIDPRDTRKVLAFVLETCLESRARTLHPNAFGVGRM</sequence>
<dbReference type="GO" id="GO:0016740">
    <property type="term" value="F:transferase activity"/>
    <property type="evidence" value="ECO:0007669"/>
    <property type="project" value="UniProtKB-KW"/>
</dbReference>
<dbReference type="PROSITE" id="PS50989">
    <property type="entry name" value="COA_CT_CTER"/>
    <property type="match status" value="1"/>
</dbReference>
<accession>F3L037</accession>
<dbReference type="EMBL" id="AEIG01000017">
    <property type="protein sequence ID" value="EGG30323.1"/>
    <property type="molecule type" value="Genomic_DNA"/>
</dbReference>
<keyword evidence="1" id="KW-0808">Transferase</keyword>
<dbReference type="PROSITE" id="PS50980">
    <property type="entry name" value="COA_CT_NTER"/>
    <property type="match status" value="1"/>
</dbReference>
<dbReference type="Proteomes" id="UP000005615">
    <property type="component" value="Unassembled WGS sequence"/>
</dbReference>
<dbReference type="FunFam" id="3.90.226.10:FF:000021">
    <property type="entry name" value="Acetyl-CoA carboxylase carboxyltransferase subunit"/>
    <property type="match status" value="1"/>
</dbReference>
<reference evidence="1 2" key="1">
    <citation type="journal article" date="2011" name="J. Bacteriol.">
        <title>Genome sequence of strain IMCC3088, a proteorhodopsin-containing marine bacterium belonging to the OM60/NOR5 clade.</title>
        <authorList>
            <person name="Jang Y."/>
            <person name="Oh H.M."/>
            <person name="Kang I."/>
            <person name="Lee K."/>
            <person name="Yang S.J."/>
            <person name="Cho J.C."/>
        </authorList>
    </citation>
    <scope>NUCLEOTIDE SEQUENCE [LARGE SCALE GENOMIC DNA]</scope>
    <source>
        <strain evidence="1 2">IMCC3088</strain>
    </source>
</reference>
<dbReference type="InterPro" id="IPR045190">
    <property type="entry name" value="MCCB/AccD1-like"/>
</dbReference>
<keyword evidence="2" id="KW-1185">Reference proteome</keyword>
<dbReference type="InterPro" id="IPR034733">
    <property type="entry name" value="AcCoA_carboxyl_beta"/>
</dbReference>